<reference evidence="1" key="2">
    <citation type="submission" date="2017-06" db="EMBL/GenBank/DDBJ databases">
        <title>WGS assembly of Brachypodium distachyon.</title>
        <authorList>
            <consortium name="The International Brachypodium Initiative"/>
            <person name="Lucas S."/>
            <person name="Harmon-Smith M."/>
            <person name="Lail K."/>
            <person name="Tice H."/>
            <person name="Grimwood J."/>
            <person name="Bruce D."/>
            <person name="Barry K."/>
            <person name="Shu S."/>
            <person name="Lindquist E."/>
            <person name="Wang M."/>
            <person name="Pitluck S."/>
            <person name="Vogel J.P."/>
            <person name="Garvin D.F."/>
            <person name="Mockler T.C."/>
            <person name="Schmutz J."/>
            <person name="Rokhsar D."/>
            <person name="Bevan M.W."/>
        </authorList>
    </citation>
    <scope>NUCLEOTIDE SEQUENCE</scope>
    <source>
        <strain evidence="1">Bd21</strain>
    </source>
</reference>
<sequence>MFRCGALWVQGHPQEGRRLRKDALRQPAALRPAGEHDGGLHVYTDSDDYNALADQQELNEVSSNVRSIAELSSYAGSCSGEQRWPGHVVGADDDGGSVTFKTVGDEVAFLNSCRDAGVVHILGNTVIRACRDSGLVKKIAINYLYAFLRKICRENSVIFNVPHESLLNVGHVFCV</sequence>
<evidence type="ECO:0000313" key="3">
    <source>
        <dbReference type="Proteomes" id="UP000008810"/>
    </source>
</evidence>
<protein>
    <submittedName>
        <fullName evidence="1 2">Uncharacterized protein</fullName>
    </submittedName>
</protein>
<dbReference type="GeneID" id="104585164"/>
<dbReference type="GO" id="GO:0016020">
    <property type="term" value="C:membrane"/>
    <property type="evidence" value="ECO:0007669"/>
    <property type="project" value="InterPro"/>
</dbReference>
<dbReference type="PANTHER" id="PTHR30540">
    <property type="entry name" value="OSMOTIC STRESS POTASSIUM TRANSPORTER"/>
    <property type="match status" value="1"/>
</dbReference>
<dbReference type="OrthoDB" id="504708at2759"/>
<dbReference type="EnsemblPlants" id="KQJ91904">
    <property type="protein sequence ID" value="KQJ91904"/>
    <property type="gene ID" value="BRADI_4g40460v3"/>
</dbReference>
<dbReference type="InterPro" id="IPR003855">
    <property type="entry name" value="K+_transporter"/>
</dbReference>
<accession>I1ITP4</accession>
<keyword evidence="3" id="KW-1185">Reference proteome</keyword>
<dbReference type="Proteomes" id="UP000008810">
    <property type="component" value="Chromosome 4"/>
</dbReference>
<dbReference type="KEGG" id="bdi:104585164"/>
<organism evidence="2">
    <name type="scientific">Brachypodium distachyon</name>
    <name type="common">Purple false brome</name>
    <name type="synonym">Trachynia distachya</name>
    <dbReference type="NCBI Taxonomy" id="15368"/>
    <lineage>
        <taxon>Eukaryota</taxon>
        <taxon>Viridiplantae</taxon>
        <taxon>Streptophyta</taxon>
        <taxon>Embryophyta</taxon>
        <taxon>Tracheophyta</taxon>
        <taxon>Spermatophyta</taxon>
        <taxon>Magnoliopsida</taxon>
        <taxon>Liliopsida</taxon>
        <taxon>Poales</taxon>
        <taxon>Poaceae</taxon>
        <taxon>BOP clade</taxon>
        <taxon>Pooideae</taxon>
        <taxon>Stipodae</taxon>
        <taxon>Brachypodieae</taxon>
        <taxon>Brachypodium</taxon>
    </lineage>
</organism>
<dbReference type="RefSeq" id="XP_010239475.1">
    <property type="nucleotide sequence ID" value="XM_010241173.1"/>
</dbReference>
<evidence type="ECO:0000313" key="2">
    <source>
        <dbReference type="EnsemblPlants" id="KQJ91904"/>
    </source>
</evidence>
<proteinExistence type="predicted"/>
<gene>
    <name evidence="2" type="primary">LOC104585164</name>
    <name evidence="1" type="ORF">BRADI_4g40460v3</name>
</gene>
<name>I1ITP4_BRADI</name>
<dbReference type="Gramene" id="KQJ91904">
    <property type="protein sequence ID" value="KQJ91904"/>
    <property type="gene ID" value="BRADI_4g40460v3"/>
</dbReference>
<dbReference type="HOGENOM" id="CLU_1534652_0_0_1"/>
<dbReference type="GO" id="GO:0015079">
    <property type="term" value="F:potassium ion transmembrane transporter activity"/>
    <property type="evidence" value="ECO:0007669"/>
    <property type="project" value="InterPro"/>
</dbReference>
<dbReference type="eggNOG" id="ENOG502QPSA">
    <property type="taxonomic scope" value="Eukaryota"/>
</dbReference>
<dbReference type="STRING" id="15368.I1ITP4"/>
<evidence type="ECO:0000313" key="1">
    <source>
        <dbReference type="EMBL" id="KQJ91904.1"/>
    </source>
</evidence>
<dbReference type="AlphaFoldDB" id="I1ITP4"/>
<reference evidence="1 2" key="1">
    <citation type="journal article" date="2010" name="Nature">
        <title>Genome sequencing and analysis of the model grass Brachypodium distachyon.</title>
        <authorList>
            <consortium name="International Brachypodium Initiative"/>
        </authorList>
    </citation>
    <scope>NUCLEOTIDE SEQUENCE [LARGE SCALE GENOMIC DNA]</scope>
    <source>
        <strain evidence="1">Bd21</strain>
        <strain evidence="2">cv. Bd21</strain>
    </source>
</reference>
<reference evidence="2" key="3">
    <citation type="submission" date="2018-08" db="UniProtKB">
        <authorList>
            <consortium name="EnsemblPlants"/>
        </authorList>
    </citation>
    <scope>IDENTIFICATION</scope>
    <source>
        <strain evidence="2">cv. Bd21</strain>
    </source>
</reference>
<dbReference type="PANTHER" id="PTHR30540:SF31">
    <property type="entry name" value="POTASSIUM TRANSPORTER 18"/>
    <property type="match status" value="1"/>
</dbReference>
<dbReference type="EMBL" id="CM000883">
    <property type="protein sequence ID" value="KQJ91904.1"/>
    <property type="molecule type" value="Genomic_DNA"/>
</dbReference>